<dbReference type="eggNOG" id="ENOG502RPN4">
    <property type="taxonomic scope" value="Eukaryota"/>
</dbReference>
<dbReference type="KEGG" id="glz:GLAREA_09957"/>
<feature type="compositionally biased region" description="Low complexity" evidence="1">
    <location>
        <begin position="267"/>
        <end position="290"/>
    </location>
</feature>
<dbReference type="RefSeq" id="XP_008084744.1">
    <property type="nucleotide sequence ID" value="XM_008086553.1"/>
</dbReference>
<gene>
    <name evidence="3" type="ORF">GLAREA_09957</name>
</gene>
<sequence>MFYSPIPTILMLLGAVRLTNAQANAAFEASGAQYILYSGNISASVSYSSQFSSSSCASLTTPSYSNAHLYIGKNPPWDPNPFFFELYHSASDGRIFTNDQIFNLDFSSSAYECFKDGKPCGFIAVDFDLKLQQYLDLAKAQVAKTTFNGEAGFSVNGDPTSWIASNATGNGVDVVSSCRAARVDWEYFKWNSTHAPSYNLTFTNTTASLTLTTKITNSEMSLTFSAPRNTTYKAPIQLAPDSGSEPNFEFVNGDDFVFSQRGQSWSAASSSGAAGTSPTSRRGGSTPTGTGNIGPAATTSKSAAVLGVEGKEIMEVWMVVGIVGGVLAVV</sequence>
<evidence type="ECO:0008006" key="5">
    <source>
        <dbReference type="Google" id="ProtNLM"/>
    </source>
</evidence>
<dbReference type="EMBL" id="KE145368">
    <property type="protein sequence ID" value="EPE28836.1"/>
    <property type="molecule type" value="Genomic_DNA"/>
</dbReference>
<reference evidence="3 4" key="1">
    <citation type="journal article" date="2013" name="BMC Genomics">
        <title>Genomics-driven discovery of the pneumocandin biosynthetic gene cluster in the fungus Glarea lozoyensis.</title>
        <authorList>
            <person name="Chen L."/>
            <person name="Yue Q."/>
            <person name="Zhang X."/>
            <person name="Xiang M."/>
            <person name="Wang C."/>
            <person name="Li S."/>
            <person name="Che Y."/>
            <person name="Ortiz-Lopez F.J."/>
            <person name="Bills G.F."/>
            <person name="Liu X."/>
            <person name="An Z."/>
        </authorList>
    </citation>
    <scope>NUCLEOTIDE SEQUENCE [LARGE SCALE GENOMIC DNA]</scope>
    <source>
        <strain evidence="4">ATCC 20868 / MF5171</strain>
    </source>
</reference>
<dbReference type="AlphaFoldDB" id="S3DA50"/>
<accession>S3DA50</accession>
<keyword evidence="4" id="KW-1185">Reference proteome</keyword>
<name>S3DA50_GLAL2</name>
<proteinExistence type="predicted"/>
<protein>
    <recommendedName>
        <fullName evidence="5">Concanavalin A-like lectins/glucanase</fullName>
    </recommendedName>
</protein>
<evidence type="ECO:0000256" key="1">
    <source>
        <dbReference type="SAM" id="MobiDB-lite"/>
    </source>
</evidence>
<feature type="signal peptide" evidence="2">
    <location>
        <begin position="1"/>
        <end position="21"/>
    </location>
</feature>
<dbReference type="Proteomes" id="UP000016922">
    <property type="component" value="Unassembled WGS sequence"/>
</dbReference>
<evidence type="ECO:0000256" key="2">
    <source>
        <dbReference type="SAM" id="SignalP"/>
    </source>
</evidence>
<evidence type="ECO:0000313" key="3">
    <source>
        <dbReference type="EMBL" id="EPE28836.1"/>
    </source>
</evidence>
<dbReference type="HOGENOM" id="CLU_842116_0_0_1"/>
<evidence type="ECO:0000313" key="4">
    <source>
        <dbReference type="Proteomes" id="UP000016922"/>
    </source>
</evidence>
<dbReference type="OrthoDB" id="3792661at2759"/>
<dbReference type="OMA" id="DPNPFFF"/>
<organism evidence="3 4">
    <name type="scientific">Glarea lozoyensis (strain ATCC 20868 / MF5171)</name>
    <dbReference type="NCBI Taxonomy" id="1116229"/>
    <lineage>
        <taxon>Eukaryota</taxon>
        <taxon>Fungi</taxon>
        <taxon>Dikarya</taxon>
        <taxon>Ascomycota</taxon>
        <taxon>Pezizomycotina</taxon>
        <taxon>Leotiomycetes</taxon>
        <taxon>Helotiales</taxon>
        <taxon>Helotiaceae</taxon>
        <taxon>Glarea</taxon>
    </lineage>
</organism>
<feature type="region of interest" description="Disordered" evidence="1">
    <location>
        <begin position="267"/>
        <end position="297"/>
    </location>
</feature>
<keyword evidence="2" id="KW-0732">Signal</keyword>
<dbReference type="GeneID" id="19469004"/>
<feature type="chain" id="PRO_5004508244" description="Concanavalin A-like lectins/glucanase" evidence="2">
    <location>
        <begin position="22"/>
        <end position="330"/>
    </location>
</feature>